<name>A0A3D8HH64_9BACT</name>
<evidence type="ECO:0000313" key="2">
    <source>
        <dbReference type="Proteomes" id="UP000256321"/>
    </source>
</evidence>
<gene>
    <name evidence="1" type="ORF">DWU89_04900</name>
</gene>
<sequence>MQHIPQVLEIKMMIYRSKIRQFLCDPASERGNGMVHYFLRFGPFVNWEIYNNPLFRLFFYFVRNLDRFWIDSFHCFNLLG</sequence>
<dbReference type="Proteomes" id="UP000256321">
    <property type="component" value="Unassembled WGS sequence"/>
</dbReference>
<organism evidence="1 2">
    <name type="scientific">Parabacteroides acidifaciens</name>
    <dbReference type="NCBI Taxonomy" id="2290935"/>
    <lineage>
        <taxon>Bacteria</taxon>
        <taxon>Pseudomonadati</taxon>
        <taxon>Bacteroidota</taxon>
        <taxon>Bacteroidia</taxon>
        <taxon>Bacteroidales</taxon>
        <taxon>Tannerellaceae</taxon>
        <taxon>Parabacteroides</taxon>
    </lineage>
</organism>
<accession>A0A3D8HH64</accession>
<comment type="caution">
    <text evidence="1">The sequence shown here is derived from an EMBL/GenBank/DDBJ whole genome shotgun (WGS) entry which is preliminary data.</text>
</comment>
<dbReference type="EMBL" id="QREV01000007">
    <property type="protein sequence ID" value="RDU50306.1"/>
    <property type="molecule type" value="Genomic_DNA"/>
</dbReference>
<proteinExistence type="predicted"/>
<protein>
    <submittedName>
        <fullName evidence="1">Uncharacterized protein</fullName>
    </submittedName>
</protein>
<evidence type="ECO:0000313" key="1">
    <source>
        <dbReference type="EMBL" id="RDU50306.1"/>
    </source>
</evidence>
<reference evidence="1 2" key="1">
    <citation type="submission" date="2018-07" db="EMBL/GenBank/DDBJ databases">
        <title>Parabacteroides acidifaciens nov. sp., isolated from human feces.</title>
        <authorList>
            <person name="Wang Y.J."/>
        </authorList>
    </citation>
    <scope>NUCLEOTIDE SEQUENCE [LARGE SCALE GENOMIC DNA]</scope>
    <source>
        <strain evidence="1 2">426-9</strain>
    </source>
</reference>
<dbReference type="AlphaFoldDB" id="A0A3D8HH64"/>